<dbReference type="Proteomes" id="UP001393056">
    <property type="component" value="Unassembled WGS sequence"/>
</dbReference>
<proteinExistence type="predicted"/>
<keyword evidence="2" id="KW-1185">Reference proteome</keyword>
<dbReference type="RefSeq" id="WP_341682709.1">
    <property type="nucleotide sequence ID" value="NZ_JBBYHT010000002.1"/>
</dbReference>
<evidence type="ECO:0000313" key="1">
    <source>
        <dbReference type="EMBL" id="MEL1247674.1"/>
    </source>
</evidence>
<accession>A0ABU9I6K4</accession>
<name>A0ABU9I6K4_9FLAO</name>
<gene>
    <name evidence="1" type="ORF">AAEO58_06415</name>
</gene>
<reference evidence="1 2" key="1">
    <citation type="submission" date="2024-04" db="EMBL/GenBank/DDBJ databases">
        <title>Flavobacterium sp. DGU41 16S ribosomal RNA gene Genome sequencing and assembly.</title>
        <authorList>
            <person name="Park S."/>
        </authorList>
    </citation>
    <scope>NUCLEOTIDE SEQUENCE [LARGE SCALE GENOMIC DNA]</scope>
    <source>
        <strain evidence="1 2">DGU41</strain>
    </source>
</reference>
<organism evidence="1 2">
    <name type="scientific">Flavobacterium helocola</name>
    <dbReference type="NCBI Taxonomy" id="3139139"/>
    <lineage>
        <taxon>Bacteria</taxon>
        <taxon>Pseudomonadati</taxon>
        <taxon>Bacteroidota</taxon>
        <taxon>Flavobacteriia</taxon>
        <taxon>Flavobacteriales</taxon>
        <taxon>Flavobacteriaceae</taxon>
        <taxon>Flavobacterium</taxon>
    </lineage>
</organism>
<dbReference type="EMBL" id="JBBYHT010000002">
    <property type="protein sequence ID" value="MEL1247674.1"/>
    <property type="molecule type" value="Genomic_DNA"/>
</dbReference>
<sequence length="512" mass="58687">MKLFIPSDLPLDRHLSENTPFKGFCKDQLVYLIHLIVTIPQYRKDIDVIDGFVPLSSTALQEVNPNYKRYLNYGLSSGLLACDSSYFKGFKCKGYKILYPTTGSLRAYEVKDYVLSKHFHAHYRKQQKSIRGFEFLERWFCKGLSIDMEAASAFLKEELALKKGDVDLQDSKSVYNPFAVQEDGSKGGYELHYKDPLLQYQQGNLSLLKLQEQQFSCSISENGRFHSVLTNMRSVLRHYLTFNGERLVSIDVKNSQPYLICLLLQKEFWRSTKIKKKGAVTVKKSQKNKKASTFYYSNLEDYFTDSLLDSILTIDSLAIHKEVSYFMLLEMLTSLINTSFDTYKESVLKGGFYEALQETFSQQLGYTIQDRKEVKAAVFQVLFTPNQFYGQKPAAPKRLFAQLFPELYGVLKMIKKEDATLLPRLLQQIESHVILKVVAKRMQKLHPKVPIFTIHDSIVTTASNQLLVEQVMQDAFTTCIGSAPTLAAELLAPEYAETYLQKLNQKAEVRSA</sequence>
<evidence type="ECO:0000313" key="2">
    <source>
        <dbReference type="Proteomes" id="UP001393056"/>
    </source>
</evidence>
<comment type="caution">
    <text evidence="1">The sequence shown here is derived from an EMBL/GenBank/DDBJ whole genome shotgun (WGS) entry which is preliminary data.</text>
</comment>
<protein>
    <recommendedName>
        <fullName evidence="3">DNA-directed DNA polymerase family A palm domain-containing protein</fullName>
    </recommendedName>
</protein>
<evidence type="ECO:0008006" key="3">
    <source>
        <dbReference type="Google" id="ProtNLM"/>
    </source>
</evidence>